<evidence type="ECO:0000313" key="2">
    <source>
        <dbReference type="Proteomes" id="UP000604046"/>
    </source>
</evidence>
<comment type="caution">
    <text evidence="1">The sequence shown here is derived from an EMBL/GenBank/DDBJ whole genome shotgun (WGS) entry which is preliminary data.</text>
</comment>
<gene>
    <name evidence="1" type="ORF">SNAT2548_LOCUS14854</name>
</gene>
<name>A0A812MUP1_9DINO</name>
<proteinExistence type="predicted"/>
<dbReference type="EMBL" id="CAJNDS010001791">
    <property type="protein sequence ID" value="CAE7280142.1"/>
    <property type="molecule type" value="Genomic_DNA"/>
</dbReference>
<dbReference type="OrthoDB" id="440039at2759"/>
<organism evidence="1 2">
    <name type="scientific">Symbiodinium natans</name>
    <dbReference type="NCBI Taxonomy" id="878477"/>
    <lineage>
        <taxon>Eukaryota</taxon>
        <taxon>Sar</taxon>
        <taxon>Alveolata</taxon>
        <taxon>Dinophyceae</taxon>
        <taxon>Suessiales</taxon>
        <taxon>Symbiodiniaceae</taxon>
        <taxon>Symbiodinium</taxon>
    </lineage>
</organism>
<sequence>MGLRKSKPVQPAEPEEPSLLEQSLGEVAFLLGQQQLAEAGDAFLRSLKVLEEQKEISGKELAALSTVLPAAFTALAWESPPLGRPAVQLAFGASALVARVATLARDQPEALQSTVLDLLQLCGAYMSSAWYPGSPLAYQTIDNNRYVLLLGEIMSQVLELPLEHRQVWGELAARCSTSDLWTSQFFLQQLQSLMTVWPLLSVPTATMLSGALLASCEDTSRFAAGNQLLERVLRFQQAWPKDAQGWEWQRPALVLLASGRPMAPAHSLATFFLARLPASTALSTAVTALSACLARDSGFYAQCAFTAFTGAQGPVPSLEIVSGLCETLCLELLPVHFLDMSVADLERERRTALRQVLVPRFCLAIGRCAAALPEEAQVARLAEHLEHWAMAVSLHAASGSSQPARRWFTFSVFFALSTIAREADIQQLAPRVLLKLLRAMSCVDMLREDSQEYRAMCLSIVESGCAREEGFRLELLSTLRELEANAVSARESSGAPLLAASSRLHFWLGMLANEVVIKHPMFTTIWPALVRMARAGDAVASRSVALAAMTFTQGGRGQRDGADVEAILEAGLDGFAAAEGEAMLKPLHVLVEAVTSQDLDFSKSIID</sequence>
<protein>
    <submittedName>
        <fullName evidence="1">Uncharacterized protein</fullName>
    </submittedName>
</protein>
<accession>A0A812MUP1</accession>
<reference evidence="1" key="1">
    <citation type="submission" date="2021-02" db="EMBL/GenBank/DDBJ databases">
        <authorList>
            <person name="Dougan E. K."/>
            <person name="Rhodes N."/>
            <person name="Thang M."/>
            <person name="Chan C."/>
        </authorList>
    </citation>
    <scope>NUCLEOTIDE SEQUENCE</scope>
</reference>
<evidence type="ECO:0000313" key="1">
    <source>
        <dbReference type="EMBL" id="CAE7280142.1"/>
    </source>
</evidence>
<dbReference type="AlphaFoldDB" id="A0A812MUP1"/>
<keyword evidence="2" id="KW-1185">Reference proteome</keyword>
<dbReference type="Proteomes" id="UP000604046">
    <property type="component" value="Unassembled WGS sequence"/>
</dbReference>